<protein>
    <submittedName>
        <fullName evidence="1">Uncharacterized protein</fullName>
    </submittedName>
</protein>
<evidence type="ECO:0000313" key="1">
    <source>
        <dbReference type="EMBL" id="OFW60098.1"/>
    </source>
</evidence>
<accession>A0A1F2WT70</accession>
<reference evidence="1 2" key="1">
    <citation type="journal article" date="2016" name="Nat. Commun.">
        <title>Thousands of microbial genomes shed light on interconnected biogeochemical processes in an aquifer system.</title>
        <authorList>
            <person name="Anantharaman K."/>
            <person name="Brown C.T."/>
            <person name="Hug L.A."/>
            <person name="Sharon I."/>
            <person name="Castelle C.J."/>
            <person name="Probst A.J."/>
            <person name="Thomas B.C."/>
            <person name="Singh A."/>
            <person name="Wilkins M.J."/>
            <person name="Karaoz U."/>
            <person name="Brodie E.L."/>
            <person name="Williams K.H."/>
            <person name="Hubbard S.S."/>
            <person name="Banfield J.F."/>
        </authorList>
    </citation>
    <scope>NUCLEOTIDE SEQUENCE [LARGE SCALE GENOMIC DNA]</scope>
</reference>
<dbReference type="Proteomes" id="UP000177876">
    <property type="component" value="Unassembled WGS sequence"/>
</dbReference>
<dbReference type="STRING" id="1797197.A2Y75_02085"/>
<dbReference type="EMBL" id="MELK01000006">
    <property type="protein sequence ID" value="OFW60098.1"/>
    <property type="molecule type" value="Genomic_DNA"/>
</dbReference>
<gene>
    <name evidence="1" type="ORF">A2Y75_02085</name>
</gene>
<organism evidence="1 2">
    <name type="scientific">Candidatus Solincola sediminis</name>
    <dbReference type="NCBI Taxonomy" id="1797199"/>
    <lineage>
        <taxon>Bacteria</taxon>
        <taxon>Bacillati</taxon>
        <taxon>Actinomycetota</taxon>
        <taxon>Candidatus Geothermincolia</taxon>
        <taxon>Candidatus Geothermincolales</taxon>
        <taxon>Candidatus Geothermincolaceae</taxon>
        <taxon>Candidatus Solincola</taxon>
    </lineage>
</organism>
<proteinExistence type="predicted"/>
<dbReference type="AlphaFoldDB" id="A0A1F2WT70"/>
<sequence length="147" mass="16255">MEEMVLEKTAVMEKQGVGERLLRELIKSPKFKASLGIFLSELDASTARGMIRTFMWEDVETFMGSVAVLPTVVNYSVQALHELIIQLNNFPPAVLLAFLSQLVDKIDFEVMEEAVGELKLLLEKLNPVIDSLKDASSGVLAQVGTTE</sequence>
<comment type="caution">
    <text evidence="1">The sequence shown here is derived from an EMBL/GenBank/DDBJ whole genome shotgun (WGS) entry which is preliminary data.</text>
</comment>
<name>A0A1F2WT70_9ACTN</name>
<evidence type="ECO:0000313" key="2">
    <source>
        <dbReference type="Proteomes" id="UP000177876"/>
    </source>
</evidence>